<gene>
    <name evidence="1" type="ORF">J2X07_001033</name>
</gene>
<evidence type="ECO:0000313" key="1">
    <source>
        <dbReference type="EMBL" id="MDR7072058.1"/>
    </source>
</evidence>
<reference evidence="1 2" key="1">
    <citation type="submission" date="2023-07" db="EMBL/GenBank/DDBJ databases">
        <title>Sorghum-associated microbial communities from plants grown in Nebraska, USA.</title>
        <authorList>
            <person name="Schachtman D."/>
        </authorList>
    </citation>
    <scope>NUCLEOTIDE SEQUENCE [LARGE SCALE GENOMIC DNA]</scope>
    <source>
        <strain evidence="1 2">BE211</strain>
    </source>
</reference>
<proteinExistence type="predicted"/>
<protein>
    <submittedName>
        <fullName evidence="1">Uncharacterized protein</fullName>
    </submittedName>
</protein>
<accession>A0ABU1TY13</accession>
<dbReference type="EMBL" id="JAVDWA010000001">
    <property type="protein sequence ID" value="MDR7072058.1"/>
    <property type="molecule type" value="Genomic_DNA"/>
</dbReference>
<keyword evidence="2" id="KW-1185">Reference proteome</keyword>
<dbReference type="Proteomes" id="UP001258181">
    <property type="component" value="Unassembled WGS sequence"/>
</dbReference>
<sequence>MLELLLMLELLELEDSDLQKPQELLELEDSHIQKPKQLEMLELEDSLCFIFTFLFFVFLF</sequence>
<organism evidence="1 2">
    <name type="scientific">Fictibacillus barbaricus</name>
    <dbReference type="NCBI Taxonomy" id="182136"/>
    <lineage>
        <taxon>Bacteria</taxon>
        <taxon>Bacillati</taxon>
        <taxon>Bacillota</taxon>
        <taxon>Bacilli</taxon>
        <taxon>Bacillales</taxon>
        <taxon>Fictibacillaceae</taxon>
        <taxon>Fictibacillus</taxon>
    </lineage>
</organism>
<dbReference type="RefSeq" id="WP_310257205.1">
    <property type="nucleotide sequence ID" value="NZ_JAVDWA010000001.1"/>
</dbReference>
<comment type="caution">
    <text evidence="1">The sequence shown here is derived from an EMBL/GenBank/DDBJ whole genome shotgun (WGS) entry which is preliminary data.</text>
</comment>
<name>A0ABU1TY13_9BACL</name>
<evidence type="ECO:0000313" key="2">
    <source>
        <dbReference type="Proteomes" id="UP001258181"/>
    </source>
</evidence>